<gene>
    <name evidence="1" type="ORF">ACFSC3_16970</name>
</gene>
<protein>
    <recommendedName>
        <fullName evidence="3">DNA-binding protein</fullName>
    </recommendedName>
</protein>
<organism evidence="1 2">
    <name type="scientific">Sphingomonas floccifaciens</name>
    <dbReference type="NCBI Taxonomy" id="1844115"/>
    <lineage>
        <taxon>Bacteria</taxon>
        <taxon>Pseudomonadati</taxon>
        <taxon>Pseudomonadota</taxon>
        <taxon>Alphaproteobacteria</taxon>
        <taxon>Sphingomonadales</taxon>
        <taxon>Sphingomonadaceae</taxon>
        <taxon>Sphingomonas</taxon>
    </lineage>
</organism>
<dbReference type="EMBL" id="JBHUFC010000016">
    <property type="protein sequence ID" value="MFD1789250.1"/>
    <property type="molecule type" value="Genomic_DNA"/>
</dbReference>
<accession>A0ABW4NIT0</accession>
<sequence>MGLTQADSAIRAGVSYRTWRRMEAEGKASIDDLVRAALVLRCEDALTSLFPPPAAASMDALLRDQRQARR</sequence>
<comment type="caution">
    <text evidence="1">The sequence shown here is derived from an EMBL/GenBank/DDBJ whole genome shotgun (WGS) entry which is preliminary data.</text>
</comment>
<dbReference type="Gene3D" id="1.10.260.40">
    <property type="entry name" value="lambda repressor-like DNA-binding domains"/>
    <property type="match status" value="1"/>
</dbReference>
<keyword evidence="2" id="KW-1185">Reference proteome</keyword>
<reference evidence="2" key="1">
    <citation type="journal article" date="2019" name="Int. J. Syst. Evol. Microbiol.">
        <title>The Global Catalogue of Microorganisms (GCM) 10K type strain sequencing project: providing services to taxonomists for standard genome sequencing and annotation.</title>
        <authorList>
            <consortium name="The Broad Institute Genomics Platform"/>
            <consortium name="The Broad Institute Genome Sequencing Center for Infectious Disease"/>
            <person name="Wu L."/>
            <person name="Ma J."/>
        </authorList>
    </citation>
    <scope>NUCLEOTIDE SEQUENCE [LARGE SCALE GENOMIC DNA]</scope>
    <source>
        <strain evidence="2">Q85</strain>
    </source>
</reference>
<dbReference type="Proteomes" id="UP001597283">
    <property type="component" value="Unassembled WGS sequence"/>
</dbReference>
<evidence type="ECO:0008006" key="3">
    <source>
        <dbReference type="Google" id="ProtNLM"/>
    </source>
</evidence>
<evidence type="ECO:0000313" key="2">
    <source>
        <dbReference type="Proteomes" id="UP001597283"/>
    </source>
</evidence>
<dbReference type="InterPro" id="IPR010982">
    <property type="entry name" value="Lambda_DNA-bd_dom_sf"/>
</dbReference>
<name>A0ABW4NIT0_9SPHN</name>
<evidence type="ECO:0000313" key="1">
    <source>
        <dbReference type="EMBL" id="MFD1789250.1"/>
    </source>
</evidence>
<proteinExistence type="predicted"/>